<sequence length="74" mass="8748">MKYTFDDKEHLIDFICNEIITTAEATCLLNCSRQYLDELVSKGRITPIKTINRVRLYWRNDIINLQNKKNTPNS</sequence>
<name>A0AC61DFE5_9FIRM</name>
<protein>
    <submittedName>
        <fullName evidence="1">DNA-binding protein</fullName>
    </submittedName>
</protein>
<keyword evidence="2" id="KW-1185">Reference proteome</keyword>
<dbReference type="EMBL" id="PEDL01000001">
    <property type="protein sequence ID" value="PHV71985.1"/>
    <property type="molecule type" value="Genomic_DNA"/>
</dbReference>
<keyword evidence="1" id="KW-0238">DNA-binding</keyword>
<dbReference type="Proteomes" id="UP000224460">
    <property type="component" value="Unassembled WGS sequence"/>
</dbReference>
<evidence type="ECO:0000313" key="1">
    <source>
        <dbReference type="EMBL" id="PHV71985.1"/>
    </source>
</evidence>
<reference evidence="1" key="1">
    <citation type="submission" date="2017-10" db="EMBL/GenBank/DDBJ databases">
        <title>Genome sequence of cellulolytic Lachnospiraceae bacterium XHS1971 isolated from hotspring sediment.</title>
        <authorList>
            <person name="Vasudevan G."/>
            <person name="Joshi A.J."/>
            <person name="Hivarkar S."/>
            <person name="Lanjekar V.B."/>
            <person name="Dhakephalkar P.K."/>
            <person name="Dagar S."/>
        </authorList>
    </citation>
    <scope>NUCLEOTIDE SEQUENCE</scope>
    <source>
        <strain evidence="1">XHS1971</strain>
    </source>
</reference>
<comment type="caution">
    <text evidence="1">The sequence shown here is derived from an EMBL/GenBank/DDBJ whole genome shotgun (WGS) entry which is preliminary data.</text>
</comment>
<gene>
    <name evidence="1" type="ORF">CS063_00480</name>
</gene>
<accession>A0AC61DFE5</accession>
<evidence type="ECO:0000313" key="2">
    <source>
        <dbReference type="Proteomes" id="UP000224460"/>
    </source>
</evidence>
<organism evidence="1 2">
    <name type="scientific">Sporanaerobium hydrogeniformans</name>
    <dbReference type="NCBI Taxonomy" id="3072179"/>
    <lineage>
        <taxon>Bacteria</taxon>
        <taxon>Bacillati</taxon>
        <taxon>Bacillota</taxon>
        <taxon>Clostridia</taxon>
        <taxon>Lachnospirales</taxon>
        <taxon>Lachnospiraceae</taxon>
        <taxon>Sporanaerobium</taxon>
    </lineage>
</organism>
<proteinExistence type="predicted"/>